<dbReference type="AlphaFoldDB" id="A0A8W7MTB2"/>
<proteinExistence type="predicted"/>
<protein>
    <submittedName>
        <fullName evidence="1">Uncharacterized protein</fullName>
    </submittedName>
</protein>
<accession>A0A8W7MTB2</accession>
<name>A0A8W7MTB2_ANOAR</name>
<organism evidence="1 2">
    <name type="scientific">Anopheles arabiensis</name>
    <name type="common">Mosquito</name>
    <dbReference type="NCBI Taxonomy" id="7173"/>
    <lineage>
        <taxon>Eukaryota</taxon>
        <taxon>Metazoa</taxon>
        <taxon>Ecdysozoa</taxon>
        <taxon>Arthropoda</taxon>
        <taxon>Hexapoda</taxon>
        <taxon>Insecta</taxon>
        <taxon>Pterygota</taxon>
        <taxon>Neoptera</taxon>
        <taxon>Endopterygota</taxon>
        <taxon>Diptera</taxon>
        <taxon>Nematocera</taxon>
        <taxon>Culicoidea</taxon>
        <taxon>Culicidae</taxon>
        <taxon>Anophelinae</taxon>
        <taxon>Anopheles</taxon>
    </lineage>
</organism>
<dbReference type="EnsemblMetazoa" id="AARA018500-RA">
    <property type="protein sequence ID" value="AARA018500-PA"/>
    <property type="gene ID" value="AARA018500"/>
</dbReference>
<sequence length="129" mass="14780">MIIQQNQKCYCFKFRQEPTALICQKSTFTVYNLFPSYAICAFPRNPRNSNICSPRANVVTESSPKVVRFRSPWNHELDRVNLSSACRIGQKIRGAVRVPPFDTNRRKAATRANRSQKRTICLIGNICAK</sequence>
<evidence type="ECO:0000313" key="2">
    <source>
        <dbReference type="Proteomes" id="UP000075840"/>
    </source>
</evidence>
<keyword evidence="2" id="KW-1185">Reference proteome</keyword>
<dbReference type="EMBL" id="APCN01005409">
    <property type="status" value="NOT_ANNOTATED_CDS"/>
    <property type="molecule type" value="Genomic_DNA"/>
</dbReference>
<evidence type="ECO:0000313" key="1">
    <source>
        <dbReference type="EnsemblMetazoa" id="AARA018500-PA"/>
    </source>
</evidence>
<reference evidence="1" key="1">
    <citation type="submission" date="2022-08" db="UniProtKB">
        <authorList>
            <consortium name="EnsemblMetazoa"/>
        </authorList>
    </citation>
    <scope>IDENTIFICATION</scope>
    <source>
        <strain evidence="1">Dongola</strain>
    </source>
</reference>
<dbReference type="Proteomes" id="UP000075840">
    <property type="component" value="Unassembled WGS sequence"/>
</dbReference>